<dbReference type="GO" id="GO:0016024">
    <property type="term" value="P:CDP-diacylglycerol biosynthetic process"/>
    <property type="evidence" value="ECO:0007669"/>
    <property type="project" value="UniProtKB-UniRule"/>
</dbReference>
<dbReference type="EMBL" id="CAIIXF020000008">
    <property type="protein sequence ID" value="CAH1790817.1"/>
    <property type="molecule type" value="Genomic_DNA"/>
</dbReference>
<evidence type="ECO:0000256" key="7">
    <source>
        <dbReference type="ARBA" id="ARBA00018337"/>
    </source>
</evidence>
<evidence type="ECO:0000256" key="18">
    <source>
        <dbReference type="ARBA" id="ARBA00029893"/>
    </source>
</evidence>
<comment type="pathway">
    <text evidence="3 20">Phospholipid metabolism; CDP-diacylglycerol biosynthesis; CDP-diacylglycerol from sn-glycerol 3-phosphate: step 3/3.</text>
</comment>
<dbReference type="Proteomes" id="UP000749559">
    <property type="component" value="Unassembled WGS sequence"/>
</dbReference>
<evidence type="ECO:0000256" key="19">
    <source>
        <dbReference type="ARBA" id="ARBA00031502"/>
    </source>
</evidence>
<dbReference type="OrthoDB" id="341477at2759"/>
<keyword evidence="13 20" id="KW-0443">Lipid metabolism</keyword>
<evidence type="ECO:0000256" key="1">
    <source>
        <dbReference type="ARBA" id="ARBA00001946"/>
    </source>
</evidence>
<keyword evidence="12 20" id="KW-0460">Magnesium</keyword>
<dbReference type="UniPathway" id="UPA00557">
    <property type="reaction ID" value="UER00614"/>
</dbReference>
<keyword evidence="17 20" id="KW-1208">Phospholipid metabolism</keyword>
<gene>
    <name evidence="21" type="ORF">OFUS_LOCUS15985</name>
</gene>
<comment type="function">
    <text evidence="20">Catalyzes the conversion of phosphatidic acid (PA) to CDP-diacylglycerol (CDP-DAG), an essential intermediate in the synthesis of phosphatidylglycerol, cardiolipin and phosphatidylinositol.</text>
</comment>
<keyword evidence="10 20" id="KW-0548">Nucleotidyltransferase</keyword>
<dbReference type="GO" id="GO:0004605">
    <property type="term" value="F:phosphatidate cytidylyltransferase activity"/>
    <property type="evidence" value="ECO:0007669"/>
    <property type="project" value="UniProtKB-UniRule"/>
</dbReference>
<sequence length="326" mass="37348">MALRQIFGKVMDRFPTTRLAFAYGSGVFQQKGHKDMSKNILDFIFVVDDPIVWHQQNLVKNAQHYSILKRLGAKGITSIQDNYGSGVYFNTLVPCEGRIIKYGVIGTKRLITDLLEWDTLYVSGRLHKPVLLYQYTDEIGKELTHAINNNLGSAVHTALLLLPETFTELELYMTITGLSYGGDFRMIVGEDKNKVRNIVEPNIEHFRSLYQHILSKHEKLWWRANDGVYEQHITHVSQYEHMDALPLCLIQGMVRHFNKTGKNLDVEEVLRILAQDTHSDDIIKSALRKIVQRSSLTQSIKSIFTAGTMKSIKYSGSKLKKMFKSK</sequence>
<dbReference type="PANTHER" id="PTHR13619">
    <property type="entry name" value="PHOSPHATIDATE CYTIDYLYLTRANSFERASE, MITOCHONDRIAL"/>
    <property type="match status" value="1"/>
</dbReference>
<evidence type="ECO:0000256" key="8">
    <source>
        <dbReference type="ARBA" id="ARBA00022516"/>
    </source>
</evidence>
<comment type="similarity">
    <text evidence="5 20">Belongs to the TAM41 family.</text>
</comment>
<evidence type="ECO:0000256" key="13">
    <source>
        <dbReference type="ARBA" id="ARBA00023098"/>
    </source>
</evidence>
<keyword evidence="22" id="KW-1185">Reference proteome</keyword>
<evidence type="ECO:0000256" key="9">
    <source>
        <dbReference type="ARBA" id="ARBA00022679"/>
    </source>
</evidence>
<accession>A0A8J1U339</accession>
<dbReference type="Pfam" id="PF09139">
    <property type="entry name" value="Tam41_Mmp37"/>
    <property type="match status" value="1"/>
</dbReference>
<dbReference type="PANTHER" id="PTHR13619:SF0">
    <property type="entry name" value="PHOSPHATIDATE CYTIDYLYLTRANSFERASE, MITOCHONDRIAL"/>
    <property type="match status" value="1"/>
</dbReference>
<proteinExistence type="inferred from homology"/>
<evidence type="ECO:0000256" key="14">
    <source>
        <dbReference type="ARBA" id="ARBA00023128"/>
    </source>
</evidence>
<keyword evidence="15 20" id="KW-0472">Membrane</keyword>
<evidence type="ECO:0000256" key="5">
    <source>
        <dbReference type="ARBA" id="ARBA00005458"/>
    </source>
</evidence>
<protein>
    <recommendedName>
        <fullName evidence="7 20">Phosphatidate cytidylyltransferase, mitochondrial</fullName>
        <ecNumber evidence="6 20">2.7.7.41</ecNumber>
    </recommendedName>
    <alternativeName>
        <fullName evidence="18 20">CDP-diacylglycerol synthase</fullName>
    </alternativeName>
    <alternativeName>
        <fullName evidence="19 20">Mitochondrial translocator assembly and maintenance protein 41 homolog</fullName>
    </alternativeName>
</protein>
<keyword evidence="14 20" id="KW-0496">Mitochondrion</keyword>
<dbReference type="GO" id="GO:0005743">
    <property type="term" value="C:mitochondrial inner membrane"/>
    <property type="evidence" value="ECO:0007669"/>
    <property type="project" value="UniProtKB-SubCell"/>
</dbReference>
<comment type="catalytic activity">
    <reaction evidence="20">
        <text>a 1,2-diacyl-sn-glycero-3-phosphate + CTP + H(+) = a CDP-1,2-diacyl-sn-glycerol + diphosphate</text>
        <dbReference type="Rhea" id="RHEA:16229"/>
        <dbReference type="ChEBI" id="CHEBI:15378"/>
        <dbReference type="ChEBI" id="CHEBI:33019"/>
        <dbReference type="ChEBI" id="CHEBI:37563"/>
        <dbReference type="ChEBI" id="CHEBI:58332"/>
        <dbReference type="ChEBI" id="CHEBI:58608"/>
        <dbReference type="EC" id="2.7.7.41"/>
    </reaction>
</comment>
<name>A0A8J1U339_OWEFU</name>
<keyword evidence="8 20" id="KW-0444">Lipid biosynthesis</keyword>
<evidence type="ECO:0000256" key="6">
    <source>
        <dbReference type="ARBA" id="ARBA00012487"/>
    </source>
</evidence>
<evidence type="ECO:0000256" key="12">
    <source>
        <dbReference type="ARBA" id="ARBA00022842"/>
    </source>
</evidence>
<evidence type="ECO:0000313" key="21">
    <source>
        <dbReference type="EMBL" id="CAH1790817.1"/>
    </source>
</evidence>
<comment type="subcellular location">
    <subcellularLocation>
        <location evidence="2 20">Mitochondrion inner membrane</location>
        <topology evidence="2 20">Peripheral membrane protein</topology>
        <orientation evidence="2 20">Matrix side</orientation>
    </subcellularLocation>
</comment>
<dbReference type="EC" id="2.7.7.41" evidence="6 20"/>
<comment type="caution">
    <text evidence="21">The sequence shown here is derived from an EMBL/GenBank/DDBJ whole genome shotgun (WGS) entry which is preliminary data.</text>
</comment>
<reference evidence="21" key="1">
    <citation type="submission" date="2022-03" db="EMBL/GenBank/DDBJ databases">
        <authorList>
            <person name="Martin C."/>
        </authorList>
    </citation>
    <scope>NUCLEOTIDE SEQUENCE</scope>
</reference>
<evidence type="ECO:0000256" key="17">
    <source>
        <dbReference type="ARBA" id="ARBA00023264"/>
    </source>
</evidence>
<evidence type="ECO:0000256" key="15">
    <source>
        <dbReference type="ARBA" id="ARBA00023136"/>
    </source>
</evidence>
<dbReference type="InterPro" id="IPR015222">
    <property type="entry name" value="Tam41"/>
</dbReference>
<keyword evidence="11 20" id="KW-0999">Mitochondrion inner membrane</keyword>
<evidence type="ECO:0000256" key="4">
    <source>
        <dbReference type="ARBA" id="ARBA00005189"/>
    </source>
</evidence>
<keyword evidence="9 20" id="KW-0808">Transferase</keyword>
<evidence type="ECO:0000256" key="16">
    <source>
        <dbReference type="ARBA" id="ARBA00023209"/>
    </source>
</evidence>
<comment type="cofactor">
    <cofactor evidence="1 20">
        <name>Mg(2+)</name>
        <dbReference type="ChEBI" id="CHEBI:18420"/>
    </cofactor>
</comment>
<evidence type="ECO:0000313" key="22">
    <source>
        <dbReference type="Proteomes" id="UP000749559"/>
    </source>
</evidence>
<evidence type="ECO:0000256" key="20">
    <source>
        <dbReference type="PIRNR" id="PIRNR028840"/>
    </source>
</evidence>
<evidence type="ECO:0000256" key="11">
    <source>
        <dbReference type="ARBA" id="ARBA00022792"/>
    </source>
</evidence>
<organism evidence="21 22">
    <name type="scientific">Owenia fusiformis</name>
    <name type="common">Polychaete worm</name>
    <dbReference type="NCBI Taxonomy" id="6347"/>
    <lineage>
        <taxon>Eukaryota</taxon>
        <taxon>Metazoa</taxon>
        <taxon>Spiralia</taxon>
        <taxon>Lophotrochozoa</taxon>
        <taxon>Annelida</taxon>
        <taxon>Polychaeta</taxon>
        <taxon>Sedentaria</taxon>
        <taxon>Canalipalpata</taxon>
        <taxon>Sabellida</taxon>
        <taxon>Oweniida</taxon>
        <taxon>Oweniidae</taxon>
        <taxon>Owenia</taxon>
    </lineage>
</organism>
<evidence type="ECO:0000256" key="10">
    <source>
        <dbReference type="ARBA" id="ARBA00022695"/>
    </source>
</evidence>
<evidence type="ECO:0000256" key="3">
    <source>
        <dbReference type="ARBA" id="ARBA00005119"/>
    </source>
</evidence>
<dbReference type="PIRSF" id="PIRSF028840">
    <property type="entry name" value="Mmp37"/>
    <property type="match status" value="1"/>
</dbReference>
<dbReference type="AlphaFoldDB" id="A0A8J1U339"/>
<dbReference type="GO" id="GO:0032049">
    <property type="term" value="P:cardiolipin biosynthetic process"/>
    <property type="evidence" value="ECO:0007669"/>
    <property type="project" value="UniProtKB-UniRule"/>
</dbReference>
<keyword evidence="16 20" id="KW-0594">Phospholipid biosynthesis</keyword>
<evidence type="ECO:0000256" key="2">
    <source>
        <dbReference type="ARBA" id="ARBA00004443"/>
    </source>
</evidence>
<comment type="pathway">
    <text evidence="4">Lipid metabolism.</text>
</comment>